<organism evidence="1 2">
    <name type="scientific">Paenibacillus illinoisensis</name>
    <dbReference type="NCBI Taxonomy" id="59845"/>
    <lineage>
        <taxon>Bacteria</taxon>
        <taxon>Bacillati</taxon>
        <taxon>Bacillota</taxon>
        <taxon>Bacilli</taxon>
        <taxon>Bacillales</taxon>
        <taxon>Paenibacillaceae</taxon>
        <taxon>Paenibacillus</taxon>
    </lineage>
</organism>
<name>A0A2W0C174_9BACL</name>
<accession>A0A2W0C174</accession>
<evidence type="ECO:0000313" key="2">
    <source>
        <dbReference type="Proteomes" id="UP000247459"/>
    </source>
</evidence>
<gene>
    <name evidence="1" type="ORF">PIL02S_06472</name>
</gene>
<dbReference type="AlphaFoldDB" id="A0A2W0C174"/>
<proteinExistence type="predicted"/>
<dbReference type="Proteomes" id="UP000247459">
    <property type="component" value="Unassembled WGS sequence"/>
</dbReference>
<evidence type="ECO:0000313" key="1">
    <source>
        <dbReference type="EMBL" id="PYY25670.1"/>
    </source>
</evidence>
<sequence length="48" mass="5864">MEGQDLVGFWRSRRYKNQFFGSQWKNKIKNWIDRSGKQEICYHLEIAA</sequence>
<reference evidence="1 2" key="1">
    <citation type="submission" date="2018-01" db="EMBL/GenBank/DDBJ databases">
        <title>Genome sequence of the PGP bacterium Paenibacillus illinoisensis E3.</title>
        <authorList>
            <person name="Rolli E."/>
            <person name="Marasco R."/>
            <person name="Bessem C."/>
            <person name="Michoud G."/>
            <person name="Gaiarsa S."/>
            <person name="Borin S."/>
            <person name="Daffonchio D."/>
        </authorList>
    </citation>
    <scope>NUCLEOTIDE SEQUENCE [LARGE SCALE GENOMIC DNA]</scope>
    <source>
        <strain evidence="1 2">E3</strain>
    </source>
</reference>
<dbReference type="EMBL" id="PRLG01000034">
    <property type="protein sequence ID" value="PYY25670.1"/>
    <property type="molecule type" value="Genomic_DNA"/>
</dbReference>
<comment type="caution">
    <text evidence="1">The sequence shown here is derived from an EMBL/GenBank/DDBJ whole genome shotgun (WGS) entry which is preliminary data.</text>
</comment>
<protein>
    <submittedName>
        <fullName evidence="1">Uncharacterized protein</fullName>
    </submittedName>
</protein>